<dbReference type="AlphaFoldDB" id="A0ABD1FPS3"/>
<organism evidence="2 3">
    <name type="scientific">Salvia divinorum</name>
    <name type="common">Maria pastora</name>
    <name type="synonym">Diviner's sage</name>
    <dbReference type="NCBI Taxonomy" id="28513"/>
    <lineage>
        <taxon>Eukaryota</taxon>
        <taxon>Viridiplantae</taxon>
        <taxon>Streptophyta</taxon>
        <taxon>Embryophyta</taxon>
        <taxon>Tracheophyta</taxon>
        <taxon>Spermatophyta</taxon>
        <taxon>Magnoliopsida</taxon>
        <taxon>eudicotyledons</taxon>
        <taxon>Gunneridae</taxon>
        <taxon>Pentapetalae</taxon>
        <taxon>asterids</taxon>
        <taxon>lamiids</taxon>
        <taxon>Lamiales</taxon>
        <taxon>Lamiaceae</taxon>
        <taxon>Nepetoideae</taxon>
        <taxon>Mentheae</taxon>
        <taxon>Salviinae</taxon>
        <taxon>Salvia</taxon>
        <taxon>Salvia subgen. Calosphace</taxon>
    </lineage>
</organism>
<proteinExistence type="predicted"/>
<comment type="caution">
    <text evidence="2">The sequence shown here is derived from an EMBL/GenBank/DDBJ whole genome shotgun (WGS) entry which is preliminary data.</text>
</comment>
<feature type="domain" description="DUF7812" evidence="1">
    <location>
        <begin position="1"/>
        <end position="138"/>
    </location>
</feature>
<dbReference type="PANTHER" id="PTHR36786">
    <property type="entry name" value="2-ISOPROPYLMALATE SYNTHASE"/>
    <property type="match status" value="1"/>
</dbReference>
<evidence type="ECO:0000313" key="3">
    <source>
        <dbReference type="Proteomes" id="UP001567538"/>
    </source>
</evidence>
<evidence type="ECO:0000259" key="1">
    <source>
        <dbReference type="Pfam" id="PF25104"/>
    </source>
</evidence>
<keyword evidence="3" id="KW-1185">Reference proteome</keyword>
<protein>
    <recommendedName>
        <fullName evidence="1">DUF7812 domain-containing protein</fullName>
    </recommendedName>
</protein>
<sequence length="149" mass="16297">MLLLPLLALRQSFVLEKGAILLKIVGKLMLPGLARDTGKHAFVFEESVFCDNGCSASSVEGFSASIEFLEPCNPLHFLKCTMLEVFVDELLAHRQVTGYLKVISSAAATSDMLFSPLSTQGDAGILMEANCHHFIQSFWGFSESTILHT</sequence>
<reference evidence="2 3" key="1">
    <citation type="submission" date="2024-06" db="EMBL/GenBank/DDBJ databases">
        <title>A chromosome level genome sequence of Diviner's sage (Salvia divinorum).</title>
        <authorList>
            <person name="Ford S.A."/>
            <person name="Ro D.-K."/>
            <person name="Ness R.W."/>
            <person name="Phillips M.A."/>
        </authorList>
    </citation>
    <scope>NUCLEOTIDE SEQUENCE [LARGE SCALE GENOMIC DNA]</scope>
    <source>
        <strain evidence="2">SAF-2024a</strain>
        <tissue evidence="2">Leaf</tissue>
    </source>
</reference>
<dbReference type="Pfam" id="PF25104">
    <property type="entry name" value="DUF7812"/>
    <property type="match status" value="1"/>
</dbReference>
<name>A0ABD1FPS3_SALDI</name>
<dbReference type="PANTHER" id="PTHR36786:SF1">
    <property type="entry name" value="2-ISOPROPYLMALATE SYNTHASE"/>
    <property type="match status" value="1"/>
</dbReference>
<dbReference type="InterPro" id="IPR056714">
    <property type="entry name" value="DUF7812"/>
</dbReference>
<dbReference type="EMBL" id="JBEAFC010000014">
    <property type="protein sequence ID" value="KAL1533827.1"/>
    <property type="molecule type" value="Genomic_DNA"/>
</dbReference>
<accession>A0ABD1FPS3</accession>
<dbReference type="Proteomes" id="UP001567538">
    <property type="component" value="Unassembled WGS sequence"/>
</dbReference>
<gene>
    <name evidence="2" type="ORF">AAHA92_33663</name>
</gene>
<evidence type="ECO:0000313" key="2">
    <source>
        <dbReference type="EMBL" id="KAL1533827.1"/>
    </source>
</evidence>